<accession>A0A4C1ZM12</accession>
<reference evidence="1 2" key="1">
    <citation type="journal article" date="2019" name="Commun. Biol.">
        <title>The bagworm genome reveals a unique fibroin gene that provides high tensile strength.</title>
        <authorList>
            <person name="Kono N."/>
            <person name="Nakamura H."/>
            <person name="Ohtoshi R."/>
            <person name="Tomita M."/>
            <person name="Numata K."/>
            <person name="Arakawa K."/>
        </authorList>
    </citation>
    <scope>NUCLEOTIDE SEQUENCE [LARGE SCALE GENOMIC DNA]</scope>
</reference>
<gene>
    <name evidence="1" type="ORF">EVAR_52667_1</name>
</gene>
<evidence type="ECO:0000313" key="2">
    <source>
        <dbReference type="Proteomes" id="UP000299102"/>
    </source>
</evidence>
<protein>
    <submittedName>
        <fullName evidence="1">Uncharacterized protein</fullName>
    </submittedName>
</protein>
<name>A0A4C1ZM12_EUMVA</name>
<dbReference type="Proteomes" id="UP000299102">
    <property type="component" value="Unassembled WGS sequence"/>
</dbReference>
<dbReference type="EMBL" id="BGZK01001926">
    <property type="protein sequence ID" value="GBP88362.1"/>
    <property type="molecule type" value="Genomic_DNA"/>
</dbReference>
<comment type="caution">
    <text evidence="1">The sequence shown here is derived from an EMBL/GenBank/DDBJ whole genome shotgun (WGS) entry which is preliminary data.</text>
</comment>
<evidence type="ECO:0000313" key="1">
    <source>
        <dbReference type="EMBL" id="GBP88362.1"/>
    </source>
</evidence>
<proteinExistence type="predicted"/>
<feature type="non-terminal residue" evidence="1">
    <location>
        <position position="93"/>
    </location>
</feature>
<organism evidence="1 2">
    <name type="scientific">Eumeta variegata</name>
    <name type="common">Bagworm moth</name>
    <name type="synonym">Eumeta japonica</name>
    <dbReference type="NCBI Taxonomy" id="151549"/>
    <lineage>
        <taxon>Eukaryota</taxon>
        <taxon>Metazoa</taxon>
        <taxon>Ecdysozoa</taxon>
        <taxon>Arthropoda</taxon>
        <taxon>Hexapoda</taxon>
        <taxon>Insecta</taxon>
        <taxon>Pterygota</taxon>
        <taxon>Neoptera</taxon>
        <taxon>Endopterygota</taxon>
        <taxon>Lepidoptera</taxon>
        <taxon>Glossata</taxon>
        <taxon>Ditrysia</taxon>
        <taxon>Tineoidea</taxon>
        <taxon>Psychidae</taxon>
        <taxon>Oiketicinae</taxon>
        <taxon>Eumeta</taxon>
    </lineage>
</organism>
<sequence length="93" mass="10141">MCLRHVYNSKQKGQKWHQVTYSASVVSDTSSGLAVIRQASVGPTGHGDFGLARLISEKSLRSKAEITGPHGDYHMVVIASPFKTTGRLSRDNE</sequence>
<keyword evidence="2" id="KW-1185">Reference proteome</keyword>
<dbReference type="AlphaFoldDB" id="A0A4C1ZM12"/>